<evidence type="ECO:0000256" key="5">
    <source>
        <dbReference type="ARBA" id="ARBA00023163"/>
    </source>
</evidence>
<dbReference type="Pfam" id="PF04542">
    <property type="entry name" value="Sigma70_r2"/>
    <property type="match status" value="1"/>
</dbReference>
<evidence type="ECO:0000259" key="8">
    <source>
        <dbReference type="Pfam" id="PF08281"/>
    </source>
</evidence>
<feature type="compositionally biased region" description="Low complexity" evidence="6">
    <location>
        <begin position="65"/>
        <end position="78"/>
    </location>
</feature>
<evidence type="ECO:0000256" key="2">
    <source>
        <dbReference type="ARBA" id="ARBA00023015"/>
    </source>
</evidence>
<proteinExistence type="inferred from homology"/>
<sequence>MTTATPPAAALPWERAGTPKRTALPWERAGTPKRTALPWERAGTPKRTAFWRRFTPTPRFHLLARTGVPTGTTPAAPGIEPRAGTRRAADAGPAPGIEELYHHRRLSLVRLAVLLVDDLPTAEDVVQDAFTALFRRHGHRLAALDDPEAYLRTSVVNAARSVLRRRRTVRAHTPAPEEHAPAPEEDVLLHEDHREVLAALGTLTRRQREVLVLRYWSHLTEAEIATTLGLSRGAVKSTASRALDALGRRLEGLQ</sequence>
<dbReference type="Gene3D" id="1.10.1740.10">
    <property type="match status" value="1"/>
</dbReference>
<comment type="caution">
    <text evidence="9">The sequence shown here is derived from an EMBL/GenBank/DDBJ whole genome shotgun (WGS) entry which is preliminary data.</text>
</comment>
<keyword evidence="3" id="KW-0731">Sigma factor</keyword>
<feature type="region of interest" description="Disordered" evidence="6">
    <location>
        <begin position="1"/>
        <end position="22"/>
    </location>
</feature>
<keyword evidence="5" id="KW-0804">Transcription</keyword>
<keyword evidence="10" id="KW-1185">Reference proteome</keyword>
<dbReference type="PANTHER" id="PTHR43133">
    <property type="entry name" value="RNA POLYMERASE ECF-TYPE SIGMA FACTO"/>
    <property type="match status" value="1"/>
</dbReference>
<gene>
    <name evidence="9" type="ORF">JK361_04885</name>
</gene>
<dbReference type="InterPro" id="IPR013249">
    <property type="entry name" value="RNA_pol_sigma70_r4_t2"/>
</dbReference>
<accession>A0ABS1NW73</accession>
<dbReference type="InterPro" id="IPR013325">
    <property type="entry name" value="RNA_pol_sigma_r2"/>
</dbReference>
<dbReference type="Gene3D" id="1.10.10.10">
    <property type="entry name" value="Winged helix-like DNA-binding domain superfamily/Winged helix DNA-binding domain"/>
    <property type="match status" value="1"/>
</dbReference>
<dbReference type="InterPro" id="IPR036388">
    <property type="entry name" value="WH-like_DNA-bd_sf"/>
</dbReference>
<dbReference type="NCBIfam" id="TIGR02937">
    <property type="entry name" value="sigma70-ECF"/>
    <property type="match status" value="1"/>
</dbReference>
<name>A0ABS1NW73_9ACTN</name>
<protein>
    <submittedName>
        <fullName evidence="9">SigE family RNA polymerase sigma factor</fullName>
    </submittedName>
</protein>
<comment type="similarity">
    <text evidence="1">Belongs to the sigma-70 factor family. ECF subfamily.</text>
</comment>
<dbReference type="PANTHER" id="PTHR43133:SF50">
    <property type="entry name" value="ECF RNA POLYMERASE SIGMA FACTOR SIGM"/>
    <property type="match status" value="1"/>
</dbReference>
<dbReference type="InterPro" id="IPR014325">
    <property type="entry name" value="RNA_pol_sigma-E_actinobac"/>
</dbReference>
<evidence type="ECO:0000256" key="4">
    <source>
        <dbReference type="ARBA" id="ARBA00023125"/>
    </source>
</evidence>
<evidence type="ECO:0000259" key="7">
    <source>
        <dbReference type="Pfam" id="PF04542"/>
    </source>
</evidence>
<feature type="domain" description="RNA polymerase sigma factor 70 region 4 type 2" evidence="8">
    <location>
        <begin position="194"/>
        <end position="246"/>
    </location>
</feature>
<dbReference type="EMBL" id="JAERRH010000002">
    <property type="protein sequence ID" value="MBL1103946.1"/>
    <property type="molecule type" value="Genomic_DNA"/>
</dbReference>
<dbReference type="CDD" id="cd06171">
    <property type="entry name" value="Sigma70_r4"/>
    <property type="match status" value="1"/>
</dbReference>
<dbReference type="Proteomes" id="UP000621386">
    <property type="component" value="Unassembled WGS sequence"/>
</dbReference>
<keyword evidence="4" id="KW-0238">DNA-binding</keyword>
<dbReference type="NCBIfam" id="TIGR02983">
    <property type="entry name" value="SigE-fam_strep"/>
    <property type="match status" value="1"/>
</dbReference>
<evidence type="ECO:0000256" key="3">
    <source>
        <dbReference type="ARBA" id="ARBA00023082"/>
    </source>
</evidence>
<feature type="domain" description="RNA polymerase sigma-70 region 2" evidence="7">
    <location>
        <begin position="101"/>
        <end position="167"/>
    </location>
</feature>
<dbReference type="RefSeq" id="WP_201814405.1">
    <property type="nucleotide sequence ID" value="NZ_JAERRH010000002.1"/>
</dbReference>
<dbReference type="SUPFAM" id="SSF88946">
    <property type="entry name" value="Sigma2 domain of RNA polymerase sigma factors"/>
    <property type="match status" value="1"/>
</dbReference>
<evidence type="ECO:0000256" key="6">
    <source>
        <dbReference type="SAM" id="MobiDB-lite"/>
    </source>
</evidence>
<evidence type="ECO:0000313" key="10">
    <source>
        <dbReference type="Proteomes" id="UP000621386"/>
    </source>
</evidence>
<organism evidence="9 10">
    <name type="scientific">Streptomyces musisoli</name>
    <dbReference type="NCBI Taxonomy" id="2802280"/>
    <lineage>
        <taxon>Bacteria</taxon>
        <taxon>Bacillati</taxon>
        <taxon>Actinomycetota</taxon>
        <taxon>Actinomycetes</taxon>
        <taxon>Kitasatosporales</taxon>
        <taxon>Streptomycetaceae</taxon>
        <taxon>Streptomyces</taxon>
    </lineage>
</organism>
<dbReference type="InterPro" id="IPR007627">
    <property type="entry name" value="RNA_pol_sigma70_r2"/>
</dbReference>
<feature type="region of interest" description="Disordered" evidence="6">
    <location>
        <begin position="65"/>
        <end position="90"/>
    </location>
</feature>
<dbReference type="InterPro" id="IPR013324">
    <property type="entry name" value="RNA_pol_sigma_r3/r4-like"/>
</dbReference>
<dbReference type="InterPro" id="IPR014284">
    <property type="entry name" value="RNA_pol_sigma-70_dom"/>
</dbReference>
<evidence type="ECO:0000313" key="9">
    <source>
        <dbReference type="EMBL" id="MBL1103946.1"/>
    </source>
</evidence>
<dbReference type="SUPFAM" id="SSF88659">
    <property type="entry name" value="Sigma3 and sigma4 domains of RNA polymerase sigma factors"/>
    <property type="match status" value="1"/>
</dbReference>
<dbReference type="InterPro" id="IPR039425">
    <property type="entry name" value="RNA_pol_sigma-70-like"/>
</dbReference>
<reference evidence="9 10" key="1">
    <citation type="submission" date="2021-01" db="EMBL/GenBank/DDBJ databases">
        <title>WGS of actinomycetes isolated from Thailand.</title>
        <authorList>
            <person name="Thawai C."/>
        </authorList>
    </citation>
    <scope>NUCLEOTIDE SEQUENCE [LARGE SCALE GENOMIC DNA]</scope>
    <source>
        <strain evidence="9 10">CH5-8</strain>
    </source>
</reference>
<evidence type="ECO:0000256" key="1">
    <source>
        <dbReference type="ARBA" id="ARBA00010641"/>
    </source>
</evidence>
<feature type="compositionally biased region" description="Low complexity" evidence="6">
    <location>
        <begin position="1"/>
        <end position="12"/>
    </location>
</feature>
<dbReference type="Pfam" id="PF08281">
    <property type="entry name" value="Sigma70_r4_2"/>
    <property type="match status" value="1"/>
</dbReference>
<keyword evidence="2" id="KW-0805">Transcription regulation</keyword>